<dbReference type="NCBIfam" id="TIGR02937">
    <property type="entry name" value="sigma70-ECF"/>
    <property type="match status" value="1"/>
</dbReference>
<dbReference type="SUPFAM" id="SSF88659">
    <property type="entry name" value="Sigma3 and sigma4 domains of RNA polymerase sigma factors"/>
    <property type="match status" value="1"/>
</dbReference>
<dbReference type="InterPro" id="IPR032710">
    <property type="entry name" value="NTF2-like_dom_sf"/>
</dbReference>
<feature type="domain" description="RNA polymerase sigma factor 70 region 4 type 2" evidence="3">
    <location>
        <begin position="105"/>
        <end position="156"/>
    </location>
</feature>
<keyword evidence="5" id="KW-1185">Reference proteome</keyword>
<comment type="subunit">
    <text evidence="1">Interacts transiently with the RNA polymerase catalytic core formed by RpoA, RpoB, RpoC and RpoZ (2 alpha, 1 beta, 1 beta' and 1 omega subunit) to form the RNA polymerase holoenzyme that can initiate transcription.</text>
</comment>
<dbReference type="InterPro" id="IPR052704">
    <property type="entry name" value="ECF_Sigma-70_Domain"/>
</dbReference>
<dbReference type="InterPro" id="IPR036388">
    <property type="entry name" value="WH-like_DNA-bd_sf"/>
</dbReference>
<dbReference type="InterPro" id="IPR013249">
    <property type="entry name" value="RNA_pol_sigma70_r4_t2"/>
</dbReference>
<reference evidence="4 5" key="1">
    <citation type="submission" date="2018-08" db="EMBL/GenBank/DDBJ databases">
        <title>Acidipila sp. 4G-K13, an acidobacterium isolated from forest soil.</title>
        <authorList>
            <person name="Gao Z.-H."/>
            <person name="Qiu L.-H."/>
        </authorList>
    </citation>
    <scope>NUCLEOTIDE SEQUENCE [LARGE SCALE GENOMIC DNA]</scope>
    <source>
        <strain evidence="4 5">4G-K13</strain>
    </source>
</reference>
<dbReference type="InterPro" id="IPR014284">
    <property type="entry name" value="RNA_pol_sigma-70_dom"/>
</dbReference>
<dbReference type="SUPFAM" id="SSF88946">
    <property type="entry name" value="Sigma2 domain of RNA polymerase sigma factors"/>
    <property type="match status" value="1"/>
</dbReference>
<dbReference type="AlphaFoldDB" id="A0A372IN15"/>
<sequence length="295" mass="32776">MESSGAEIFAGERRYLLSLAYRMLGSMADAEDLVQEAWLRWRQADTEEIRSPRAYLTTVVTRLAINYLDSARVRREEYVGPWLPEPVVTVGAADPVELSESLAMAFLVLMESLTPVERAVFLLHDVFDYSHAETAQIVGSTEEACRQMLRRAKQAMEARRPRFHPEPGAVERLMQQFGAAVQGGDLEGLMSLLHEDITVYSDGGGRTRAALNPIHGQDRAARFLIGIARKGGEGLRRELTWINGQPGFIGFRDGAAQTVLVPDIEEDGVGEGRIRAIYIVVNPDKLQRLPKEGEA</sequence>
<dbReference type="SUPFAM" id="SSF54427">
    <property type="entry name" value="NTF2-like"/>
    <property type="match status" value="1"/>
</dbReference>
<dbReference type="Pfam" id="PF04542">
    <property type="entry name" value="Sigma70_r2"/>
    <property type="match status" value="1"/>
</dbReference>
<protein>
    <submittedName>
        <fullName evidence="4">RNA polymerase sigma-70 factor</fullName>
    </submittedName>
</protein>
<dbReference type="OrthoDB" id="3211555at2"/>
<dbReference type="Proteomes" id="UP000264702">
    <property type="component" value="Unassembled WGS sequence"/>
</dbReference>
<dbReference type="InterPro" id="IPR014303">
    <property type="entry name" value="RNA_pol_sigma-70_ECF"/>
</dbReference>
<dbReference type="GO" id="GO:0006352">
    <property type="term" value="P:DNA-templated transcription initiation"/>
    <property type="evidence" value="ECO:0007669"/>
    <property type="project" value="InterPro"/>
</dbReference>
<comment type="caution">
    <text evidence="4">The sequence shown here is derived from an EMBL/GenBank/DDBJ whole genome shotgun (WGS) entry which is preliminary data.</text>
</comment>
<dbReference type="NCBIfam" id="TIGR02957">
    <property type="entry name" value="SigX4"/>
    <property type="match status" value="1"/>
</dbReference>
<evidence type="ECO:0000259" key="3">
    <source>
        <dbReference type="Pfam" id="PF08281"/>
    </source>
</evidence>
<organism evidence="4 5">
    <name type="scientific">Paracidobacterium acidisoli</name>
    <dbReference type="NCBI Taxonomy" id="2303751"/>
    <lineage>
        <taxon>Bacteria</taxon>
        <taxon>Pseudomonadati</taxon>
        <taxon>Acidobacteriota</taxon>
        <taxon>Terriglobia</taxon>
        <taxon>Terriglobales</taxon>
        <taxon>Acidobacteriaceae</taxon>
        <taxon>Paracidobacterium</taxon>
    </lineage>
</organism>
<dbReference type="PANTHER" id="PTHR30173:SF36">
    <property type="entry name" value="ECF RNA POLYMERASE SIGMA FACTOR SIGJ"/>
    <property type="match status" value="1"/>
</dbReference>
<name>A0A372IN15_9BACT</name>
<evidence type="ECO:0000313" key="5">
    <source>
        <dbReference type="Proteomes" id="UP000264702"/>
    </source>
</evidence>
<accession>A0A372IN15</accession>
<evidence type="ECO:0000259" key="2">
    <source>
        <dbReference type="Pfam" id="PF04542"/>
    </source>
</evidence>
<dbReference type="Gene3D" id="1.10.1740.10">
    <property type="match status" value="1"/>
</dbReference>
<dbReference type="Gene3D" id="3.10.450.50">
    <property type="match status" value="1"/>
</dbReference>
<dbReference type="GO" id="GO:0016987">
    <property type="term" value="F:sigma factor activity"/>
    <property type="evidence" value="ECO:0007669"/>
    <property type="project" value="InterPro"/>
</dbReference>
<feature type="domain" description="RNA polymerase sigma-70 region 2" evidence="2">
    <location>
        <begin position="12"/>
        <end position="72"/>
    </location>
</feature>
<dbReference type="PANTHER" id="PTHR30173">
    <property type="entry name" value="SIGMA 19 FACTOR"/>
    <property type="match status" value="1"/>
</dbReference>
<dbReference type="GO" id="GO:0003677">
    <property type="term" value="F:DNA binding"/>
    <property type="evidence" value="ECO:0007669"/>
    <property type="project" value="InterPro"/>
</dbReference>
<dbReference type="NCBIfam" id="NF007214">
    <property type="entry name" value="PRK09636.1"/>
    <property type="match status" value="1"/>
</dbReference>
<dbReference type="EMBL" id="QVQT01000004">
    <property type="protein sequence ID" value="RFU16131.1"/>
    <property type="molecule type" value="Genomic_DNA"/>
</dbReference>
<evidence type="ECO:0000313" key="4">
    <source>
        <dbReference type="EMBL" id="RFU16131.1"/>
    </source>
</evidence>
<dbReference type="Gene3D" id="1.10.10.10">
    <property type="entry name" value="Winged helix-like DNA-binding domain superfamily/Winged helix DNA-binding domain"/>
    <property type="match status" value="1"/>
</dbReference>
<gene>
    <name evidence="4" type="ORF">D0Y96_11980</name>
</gene>
<dbReference type="Pfam" id="PF08281">
    <property type="entry name" value="Sigma70_r4_2"/>
    <property type="match status" value="1"/>
</dbReference>
<evidence type="ECO:0000256" key="1">
    <source>
        <dbReference type="ARBA" id="ARBA00011344"/>
    </source>
</evidence>
<dbReference type="RefSeq" id="WP_117300176.1">
    <property type="nucleotide sequence ID" value="NZ_QVQT02000004.1"/>
</dbReference>
<dbReference type="InterPro" id="IPR013325">
    <property type="entry name" value="RNA_pol_sigma_r2"/>
</dbReference>
<dbReference type="InterPro" id="IPR013324">
    <property type="entry name" value="RNA_pol_sigma_r3/r4-like"/>
</dbReference>
<proteinExistence type="predicted"/>
<dbReference type="InterPro" id="IPR007627">
    <property type="entry name" value="RNA_pol_sigma70_r2"/>
</dbReference>